<dbReference type="InterPro" id="IPR027417">
    <property type="entry name" value="P-loop_NTPase"/>
</dbReference>
<evidence type="ECO:0000256" key="5">
    <source>
        <dbReference type="ARBA" id="ARBA00022917"/>
    </source>
</evidence>
<comment type="pathway">
    <text evidence="8">Protein biosynthesis; polypeptide chain elongation.</text>
</comment>
<keyword evidence="4 8" id="KW-0251">Elongation factor</keyword>
<dbReference type="Pfam" id="PF03764">
    <property type="entry name" value="EFG_IV"/>
    <property type="match status" value="1"/>
</dbReference>
<dbReference type="InterPro" id="IPR000640">
    <property type="entry name" value="EFG_V-like"/>
</dbReference>
<dbReference type="Gene3D" id="3.40.50.300">
    <property type="entry name" value="P-loop containing nucleotide triphosphate hydrolases"/>
    <property type="match status" value="1"/>
</dbReference>
<evidence type="ECO:0000256" key="1">
    <source>
        <dbReference type="ARBA" id="ARBA00004173"/>
    </source>
</evidence>
<keyword evidence="5 8" id="KW-0648">Protein biosynthesis</keyword>
<dbReference type="CDD" id="cd01434">
    <property type="entry name" value="EFG_mtEFG1_IV"/>
    <property type="match status" value="1"/>
</dbReference>
<dbReference type="InterPro" id="IPR035647">
    <property type="entry name" value="EFG_III/V"/>
</dbReference>
<accession>A0A6M2DH08</accession>
<dbReference type="NCBIfam" id="TIGR00231">
    <property type="entry name" value="small_GTP"/>
    <property type="match status" value="1"/>
</dbReference>
<dbReference type="Gene3D" id="3.30.70.240">
    <property type="match status" value="1"/>
</dbReference>
<dbReference type="InterPro" id="IPR020568">
    <property type="entry name" value="Ribosomal_Su5_D2-typ_SF"/>
</dbReference>
<dbReference type="Pfam" id="PF00679">
    <property type="entry name" value="EFG_C"/>
    <property type="match status" value="1"/>
</dbReference>
<dbReference type="AlphaFoldDB" id="A0A6M2DH08"/>
<dbReference type="PROSITE" id="PS00301">
    <property type="entry name" value="G_TR_1"/>
    <property type="match status" value="1"/>
</dbReference>
<dbReference type="InterPro" id="IPR009022">
    <property type="entry name" value="EFG_III"/>
</dbReference>
<dbReference type="InterPro" id="IPR031157">
    <property type="entry name" value="G_TR_CS"/>
</dbReference>
<dbReference type="InterPro" id="IPR047872">
    <property type="entry name" value="EFG_IV"/>
</dbReference>
<organism evidence="10">
    <name type="scientific">Xenopsylla cheopis</name>
    <name type="common">Oriental rat flea</name>
    <name type="synonym">Pulex cheopis</name>
    <dbReference type="NCBI Taxonomy" id="163159"/>
    <lineage>
        <taxon>Eukaryota</taxon>
        <taxon>Metazoa</taxon>
        <taxon>Ecdysozoa</taxon>
        <taxon>Arthropoda</taxon>
        <taxon>Hexapoda</taxon>
        <taxon>Insecta</taxon>
        <taxon>Pterygota</taxon>
        <taxon>Neoptera</taxon>
        <taxon>Endopterygota</taxon>
        <taxon>Siphonaptera</taxon>
        <taxon>Pulicidae</taxon>
        <taxon>Xenopsyllinae</taxon>
        <taxon>Xenopsylla</taxon>
    </lineage>
</organism>
<dbReference type="SUPFAM" id="SSF54980">
    <property type="entry name" value="EF-G C-terminal domain-like"/>
    <property type="match status" value="2"/>
</dbReference>
<dbReference type="Pfam" id="PF14492">
    <property type="entry name" value="EFG_III"/>
    <property type="match status" value="1"/>
</dbReference>
<sequence length="742" mass="83330">MTIINLMRYSSTLRVFNVFKEQILFMSTKSDVGHKALEKIRNIGISAHIDSGKTTLTERILFYTGRISEMHEVKGKDNVGATMDSMELERQRGITIQSAATYTIWKDYNINIIDTPGHVDFTVEVERALRVLDGAILVLCAVGGVQSQTLTVNRQMKRYNVPCLAFINKLDRMGANPDRVLKQLRSKLNHNAALLQLPIGTESECKGVIDLVSQKAVYFEGTFGEQLRIDEIPEEFRTQADEKRQELIEHLSNVDEQIGELFLEEKLPTEEDIMGAIRRSCLKRTFTPVLLGTALKNKGVQTLLDAVLHYLPNPGEVENVALREKANKESENVILNPARNDSNPFVALAFKLEAGRFGQLTYMRCYQGMLKKGDSIYNARTGKRVRIARLVRMHSNNMEEVNEVYAGDIFALFGVDCASGDTFVMDTKLQLSMESIFVPEPVVSMSIKPENTKDRDNFSKAIARFTKEDPTFKFHYDPDIKETIVSGMGELHLEIYAQRMEREYGCSVILGKPKVAFRETLTGPCEFDYLHKKQSGGAGQYAHVTGYMEPLPPHQNTTIEFVDKTIGTNVPKQLVPGVERGFRLMTEKGLLSGHRIAGVRFVLIDGGHHIVDSSELAFMLAAQGAVKEVFEKGCWQILEPIMAVEVVVPDEFQGTVIGQIGKRCGIITGTDGNDGWSTIYAEIPLNSMFGYIGELRSSTQGKGEYSMEYSRYSPCLPDVQEKLILTYQQEQGLVPKEQKKRN</sequence>
<dbReference type="FunFam" id="3.30.70.240:FF:000001">
    <property type="entry name" value="Elongation factor G"/>
    <property type="match status" value="1"/>
</dbReference>
<dbReference type="FunFam" id="2.40.30.10:FF:000022">
    <property type="entry name" value="Elongation factor G, mitochondrial"/>
    <property type="match status" value="1"/>
</dbReference>
<dbReference type="PROSITE" id="PS51722">
    <property type="entry name" value="G_TR_2"/>
    <property type="match status" value="1"/>
</dbReference>
<dbReference type="FunFam" id="3.30.70.870:FF:000001">
    <property type="entry name" value="Elongation factor G"/>
    <property type="match status" value="1"/>
</dbReference>
<dbReference type="GO" id="GO:0070125">
    <property type="term" value="P:mitochondrial translational elongation"/>
    <property type="evidence" value="ECO:0007669"/>
    <property type="project" value="UniProtKB-UniRule"/>
</dbReference>
<dbReference type="GO" id="GO:0003746">
    <property type="term" value="F:translation elongation factor activity"/>
    <property type="evidence" value="ECO:0007669"/>
    <property type="project" value="UniProtKB-UniRule"/>
</dbReference>
<feature type="binding site" evidence="8">
    <location>
        <begin position="168"/>
        <end position="171"/>
    </location>
    <ligand>
        <name>GTP</name>
        <dbReference type="ChEBI" id="CHEBI:37565"/>
    </ligand>
</feature>
<dbReference type="NCBIfam" id="NF009381">
    <property type="entry name" value="PRK12740.1-5"/>
    <property type="match status" value="1"/>
</dbReference>
<comment type="similarity">
    <text evidence="2">Belongs to the TRAFAC class translation factor GTPase superfamily. Classic translation factor GTPase family. EF-G/EF-2 subfamily.</text>
</comment>
<evidence type="ECO:0000256" key="8">
    <source>
        <dbReference type="HAMAP-Rule" id="MF_03061"/>
    </source>
</evidence>
<dbReference type="PRINTS" id="PR00315">
    <property type="entry name" value="ELONGATNFCT"/>
</dbReference>
<feature type="binding site" evidence="8">
    <location>
        <begin position="114"/>
        <end position="118"/>
    </location>
    <ligand>
        <name>GTP</name>
        <dbReference type="ChEBI" id="CHEBI:37565"/>
    </ligand>
</feature>
<dbReference type="HAMAP" id="MF_00054_B">
    <property type="entry name" value="EF_G_EF_2_B"/>
    <property type="match status" value="1"/>
</dbReference>
<dbReference type="InterPro" id="IPR014721">
    <property type="entry name" value="Ribsml_uS5_D2-typ_fold_subgr"/>
</dbReference>
<dbReference type="Gene3D" id="3.30.70.870">
    <property type="entry name" value="Elongation Factor G (Translational Gtpase), domain 3"/>
    <property type="match status" value="1"/>
</dbReference>
<dbReference type="GO" id="GO:0003924">
    <property type="term" value="F:GTPase activity"/>
    <property type="evidence" value="ECO:0007669"/>
    <property type="project" value="UniProtKB-UniRule"/>
</dbReference>
<evidence type="ECO:0000256" key="6">
    <source>
        <dbReference type="ARBA" id="ARBA00023128"/>
    </source>
</evidence>
<evidence type="ECO:0000259" key="9">
    <source>
        <dbReference type="PROSITE" id="PS51722"/>
    </source>
</evidence>
<keyword evidence="7 8" id="KW-0342">GTP-binding</keyword>
<proteinExistence type="inferred from homology"/>
<dbReference type="InterPro" id="IPR005517">
    <property type="entry name" value="Transl_elong_EFG/EF2_IV"/>
</dbReference>
<name>A0A6M2DH08_XENCH</name>
<dbReference type="Pfam" id="PF03144">
    <property type="entry name" value="GTP_EFTU_D2"/>
    <property type="match status" value="1"/>
</dbReference>
<dbReference type="InterPro" id="IPR009000">
    <property type="entry name" value="Transl_B-barrel_sf"/>
</dbReference>
<evidence type="ECO:0000256" key="3">
    <source>
        <dbReference type="ARBA" id="ARBA00022741"/>
    </source>
</evidence>
<reference evidence="10" key="1">
    <citation type="submission" date="2020-03" db="EMBL/GenBank/DDBJ databases">
        <title>Transcriptomic Profiling of the Digestive Tract of the Rat Flea, Xenopsylla cheopis, Following Blood Feeding and Infection with Yersinia pestis.</title>
        <authorList>
            <person name="Bland D.M."/>
            <person name="Martens C.A."/>
            <person name="Virtaneva K."/>
            <person name="Kanakabandi K."/>
            <person name="Long D."/>
            <person name="Rosenke R."/>
            <person name="Saturday G.A."/>
            <person name="Hoyt F.H."/>
            <person name="Bruno D.P."/>
            <person name="Ribeiro J.M.C."/>
            <person name="Hinnebusch J."/>
        </authorList>
    </citation>
    <scope>NUCLEOTIDE SEQUENCE</scope>
</reference>
<evidence type="ECO:0000313" key="10">
    <source>
        <dbReference type="EMBL" id="NOV45522.1"/>
    </source>
</evidence>
<keyword evidence="6 8" id="KW-0496">Mitochondrion</keyword>
<dbReference type="GO" id="GO:0005739">
    <property type="term" value="C:mitochondrion"/>
    <property type="evidence" value="ECO:0007669"/>
    <property type="project" value="UniProtKB-SubCell"/>
</dbReference>
<dbReference type="Gene3D" id="3.30.230.10">
    <property type="match status" value="1"/>
</dbReference>
<dbReference type="Pfam" id="PF00009">
    <property type="entry name" value="GTP_EFTU"/>
    <property type="match status" value="1"/>
</dbReference>
<dbReference type="SMART" id="SM00838">
    <property type="entry name" value="EFG_C"/>
    <property type="match status" value="1"/>
</dbReference>
<comment type="similarity">
    <text evidence="8">Belongs to the GTP-binding elongation factor family. EF-G/EF-2 subfamily.</text>
</comment>
<dbReference type="InterPro" id="IPR004540">
    <property type="entry name" value="Transl_elong_EFG/EF2"/>
</dbReference>
<dbReference type="GO" id="GO:0005525">
    <property type="term" value="F:GTP binding"/>
    <property type="evidence" value="ECO:0007669"/>
    <property type="project" value="UniProtKB-UniRule"/>
</dbReference>
<dbReference type="CDD" id="cd01886">
    <property type="entry name" value="EF-G"/>
    <property type="match status" value="1"/>
</dbReference>
<dbReference type="SUPFAM" id="SSF52540">
    <property type="entry name" value="P-loop containing nucleoside triphosphate hydrolases"/>
    <property type="match status" value="1"/>
</dbReference>
<evidence type="ECO:0000256" key="4">
    <source>
        <dbReference type="ARBA" id="ARBA00022768"/>
    </source>
</evidence>
<dbReference type="EMBL" id="GIIL01001796">
    <property type="protein sequence ID" value="NOV45522.1"/>
    <property type="molecule type" value="Transcribed_RNA"/>
</dbReference>
<evidence type="ECO:0000256" key="2">
    <source>
        <dbReference type="ARBA" id="ARBA00005870"/>
    </source>
</evidence>
<dbReference type="CDD" id="cd16262">
    <property type="entry name" value="EFG_III"/>
    <property type="match status" value="1"/>
</dbReference>
<dbReference type="UniPathway" id="UPA00345"/>
<keyword evidence="3 8" id="KW-0547">Nucleotide-binding</keyword>
<feature type="domain" description="Tr-type G" evidence="9">
    <location>
        <begin position="38"/>
        <end position="315"/>
    </location>
</feature>
<comment type="subcellular location">
    <subcellularLocation>
        <location evidence="1 8">Mitochondrion</location>
    </subcellularLocation>
</comment>
<dbReference type="InterPro" id="IPR000795">
    <property type="entry name" value="T_Tr_GTP-bd_dom"/>
</dbReference>
<dbReference type="InterPro" id="IPR004161">
    <property type="entry name" value="EFTu-like_2"/>
</dbReference>
<dbReference type="SUPFAM" id="SSF54211">
    <property type="entry name" value="Ribosomal protein S5 domain 2-like"/>
    <property type="match status" value="1"/>
</dbReference>
<dbReference type="SUPFAM" id="SSF50447">
    <property type="entry name" value="Translation proteins"/>
    <property type="match status" value="1"/>
</dbReference>
<dbReference type="PANTHER" id="PTHR43636:SF2">
    <property type="entry name" value="ELONGATION FACTOR G, MITOCHONDRIAL"/>
    <property type="match status" value="1"/>
</dbReference>
<dbReference type="InterPro" id="IPR005225">
    <property type="entry name" value="Small_GTP-bd"/>
</dbReference>
<comment type="function">
    <text evidence="8">Mitochondrial GTPase that catalyzes the GTP-dependent ribosomal translocation step during translation elongation. During this step, the ribosome changes from the pre-translocational (PRE) to the post-translocational (POST) state as the newly formed A-site-bound peptidyl-tRNA and P-site-bound deacylated tRNA move to the P and E sites, respectively. Catalyzes the coordinated movement of the two tRNA molecules, the mRNA and conformational changes in the ribosome.</text>
</comment>
<dbReference type="FunFam" id="3.30.230.10:FF:000003">
    <property type="entry name" value="Elongation factor G"/>
    <property type="match status" value="1"/>
</dbReference>
<dbReference type="InterPro" id="IPR041095">
    <property type="entry name" value="EFG_II"/>
</dbReference>
<evidence type="ECO:0000256" key="7">
    <source>
        <dbReference type="ARBA" id="ARBA00023134"/>
    </source>
</evidence>
<dbReference type="PANTHER" id="PTHR43636">
    <property type="entry name" value="ELONGATION FACTOR G, MITOCHONDRIAL"/>
    <property type="match status" value="1"/>
</dbReference>
<dbReference type="Gene3D" id="2.40.30.10">
    <property type="entry name" value="Translation factors"/>
    <property type="match status" value="1"/>
</dbReference>
<protein>
    <recommendedName>
        <fullName evidence="8">Elongation factor G, mitochondrial</fullName>
        <shortName evidence="8">EF-Gmt</shortName>
    </recommendedName>
    <alternativeName>
        <fullName evidence="8">Elongation factor G 1, mitochondrial</fullName>
        <shortName evidence="8">mEF-G 1</shortName>
    </alternativeName>
    <alternativeName>
        <fullName evidence="8">Elongation factor G1</fullName>
    </alternativeName>
</protein>
<dbReference type="SMART" id="SM00889">
    <property type="entry name" value="EFG_IV"/>
    <property type="match status" value="1"/>
</dbReference>
<feature type="binding site" evidence="8">
    <location>
        <begin position="47"/>
        <end position="54"/>
    </location>
    <ligand>
        <name>GTP</name>
        <dbReference type="ChEBI" id="CHEBI:37565"/>
    </ligand>
</feature>
<dbReference type="NCBIfam" id="TIGR00484">
    <property type="entry name" value="EF-G"/>
    <property type="match status" value="1"/>
</dbReference>
<dbReference type="CDD" id="cd04091">
    <property type="entry name" value="mtEFG1_II_like"/>
    <property type="match status" value="1"/>
</dbReference>
<dbReference type="FunFam" id="3.40.50.300:FF:000539">
    <property type="entry name" value="Elongation factor G, mitochondrial"/>
    <property type="match status" value="1"/>
</dbReference>